<dbReference type="EMBL" id="LELK01000006">
    <property type="protein sequence ID" value="KMM36363.1"/>
    <property type="molecule type" value="Genomic_DNA"/>
</dbReference>
<reference evidence="1" key="1">
    <citation type="submission" date="2015-06" db="EMBL/GenBank/DDBJ databases">
        <authorList>
            <person name="Liu B."/>
            <person name="Wang J."/>
            <person name="Zhu Y."/>
            <person name="Liu G."/>
            <person name="Chen Q."/>
            <person name="Zheng C."/>
            <person name="Che J."/>
            <person name="Ge C."/>
            <person name="Shi H."/>
            <person name="Pan Z."/>
            <person name="Liu X."/>
        </authorList>
    </citation>
    <scope>NUCLEOTIDE SEQUENCE [LARGE SCALE GENOMIC DNA]</scope>
    <source>
        <strain evidence="1">DSM 16346</strain>
    </source>
</reference>
<comment type="caution">
    <text evidence="1">The sequence shown here is derived from an EMBL/GenBank/DDBJ whole genome shotgun (WGS) entry which is preliminary data.</text>
</comment>
<dbReference type="Pfam" id="PF07949">
    <property type="entry name" value="YbbR"/>
    <property type="match status" value="3"/>
</dbReference>
<dbReference type="AlphaFoldDB" id="A0A0J6CT41"/>
<gene>
    <name evidence="1" type="ORF">AB986_18155</name>
</gene>
<dbReference type="InterPro" id="IPR012505">
    <property type="entry name" value="YbbR"/>
</dbReference>
<keyword evidence="2" id="KW-1185">Reference proteome</keyword>
<evidence type="ECO:0000313" key="1">
    <source>
        <dbReference type="EMBL" id="KMM36363.1"/>
    </source>
</evidence>
<sequence>MDKLLTSNWFVKIISFLLALMLYTIVAMPDASTSGTQGLFEPETESESITDMELQVLSDEDNVVVSDLPETVDVVVNGRTDSVMLSKLKNKEIYVDLRNLTPGQHLVTVKHRDFPENVDVTIDPARVSVTIEEKNSNNYQAGINLLKVEELPEGYTTEEPIVTPKTVSVTGAKSKLDQVAFVRGYVDVSGAKEEVNQRITLNVYDGNMDEIQGLTIDPAVVDVKVPIKEPFKKVPIKLDQKGELPEGISISSIALEPTDVSVFGPEEELEELKFLDGIPLDLSEITKDTTIELEIPVPEGMNKVDPGTVKATISVGKEDERAFDDVPIKVTGVSDGLEASVSSPETGVTDMKLYGAASVLDNIQNGDFQAYIDASGLSEGEHELGLQWNGPSYVRWSGSTKKVTLTIENRTS</sequence>
<accession>A0A0J6CT41</accession>
<protein>
    <submittedName>
        <fullName evidence="1">Uncharacterized protein</fullName>
    </submittedName>
</protein>
<proteinExistence type="predicted"/>
<evidence type="ECO:0000313" key="2">
    <source>
        <dbReference type="Proteomes" id="UP000035996"/>
    </source>
</evidence>
<dbReference type="RefSeq" id="WP_048313045.1">
    <property type="nucleotide sequence ID" value="NZ_CP119526.1"/>
</dbReference>
<dbReference type="Gene3D" id="2.170.120.30">
    <property type="match status" value="2"/>
</dbReference>
<dbReference type="OrthoDB" id="2960905at2"/>
<dbReference type="GeneID" id="301328796"/>
<dbReference type="Proteomes" id="UP000035996">
    <property type="component" value="Unassembled WGS sequence"/>
</dbReference>
<name>A0A0J6CT41_9BACL</name>
<dbReference type="Gene3D" id="2.170.120.40">
    <property type="entry name" value="YbbR-like domain"/>
    <property type="match status" value="2"/>
</dbReference>
<dbReference type="PANTHER" id="PTHR37804">
    <property type="entry name" value="CDAA REGULATORY PROTEIN CDAR"/>
    <property type="match status" value="1"/>
</dbReference>
<organism evidence="1 2">
    <name type="scientific">Guptibacillus hwajinpoensis</name>
    <dbReference type="NCBI Taxonomy" id="208199"/>
    <lineage>
        <taxon>Bacteria</taxon>
        <taxon>Bacillati</taxon>
        <taxon>Bacillota</taxon>
        <taxon>Bacilli</taxon>
        <taxon>Bacillales</taxon>
        <taxon>Guptibacillaceae</taxon>
        <taxon>Guptibacillus</taxon>
    </lineage>
</organism>
<dbReference type="PANTHER" id="PTHR37804:SF1">
    <property type="entry name" value="CDAA REGULATORY PROTEIN CDAR"/>
    <property type="match status" value="1"/>
</dbReference>
<dbReference type="InterPro" id="IPR053154">
    <property type="entry name" value="c-di-AMP_regulator"/>
</dbReference>
<dbReference type="STRING" id="157733.AB986_18155"/>